<protein>
    <submittedName>
        <fullName evidence="1">Uncharacterized protein</fullName>
    </submittedName>
</protein>
<keyword evidence="2" id="KW-1185">Reference proteome</keyword>
<proteinExistence type="predicted"/>
<comment type="caution">
    <text evidence="1">The sequence shown here is derived from an EMBL/GenBank/DDBJ whole genome shotgun (WGS) entry which is preliminary data.</text>
</comment>
<reference evidence="1 2" key="1">
    <citation type="journal article" date="2020" name="Cell">
        <title>Large-Scale Comparative Analyses of Tick Genomes Elucidate Their Genetic Diversity and Vector Capacities.</title>
        <authorList>
            <consortium name="Tick Genome and Microbiome Consortium (TIGMIC)"/>
            <person name="Jia N."/>
            <person name="Wang J."/>
            <person name="Shi W."/>
            <person name="Du L."/>
            <person name="Sun Y."/>
            <person name="Zhan W."/>
            <person name="Jiang J.F."/>
            <person name="Wang Q."/>
            <person name="Zhang B."/>
            <person name="Ji P."/>
            <person name="Bell-Sakyi L."/>
            <person name="Cui X.M."/>
            <person name="Yuan T.T."/>
            <person name="Jiang B.G."/>
            <person name="Yang W.F."/>
            <person name="Lam T.T."/>
            <person name="Chang Q.C."/>
            <person name="Ding S.J."/>
            <person name="Wang X.J."/>
            <person name="Zhu J.G."/>
            <person name="Ruan X.D."/>
            <person name="Zhao L."/>
            <person name="Wei J.T."/>
            <person name="Ye R.Z."/>
            <person name="Que T.C."/>
            <person name="Du C.H."/>
            <person name="Zhou Y.H."/>
            <person name="Cheng J.X."/>
            <person name="Dai P.F."/>
            <person name="Guo W.B."/>
            <person name="Han X.H."/>
            <person name="Huang E.J."/>
            <person name="Li L.F."/>
            <person name="Wei W."/>
            <person name="Gao Y.C."/>
            <person name="Liu J.Z."/>
            <person name="Shao H.Z."/>
            <person name="Wang X."/>
            <person name="Wang C.C."/>
            <person name="Yang T.C."/>
            <person name="Huo Q.B."/>
            <person name="Li W."/>
            <person name="Chen H.Y."/>
            <person name="Chen S.E."/>
            <person name="Zhou L.G."/>
            <person name="Ni X.B."/>
            <person name="Tian J.H."/>
            <person name="Sheng Y."/>
            <person name="Liu T."/>
            <person name="Pan Y.S."/>
            <person name="Xia L.Y."/>
            <person name="Li J."/>
            <person name="Zhao F."/>
            <person name="Cao W.C."/>
        </authorList>
    </citation>
    <scope>NUCLEOTIDE SEQUENCE [LARGE SCALE GENOMIC DNA]</scope>
    <source>
        <strain evidence="1">Iper-2018</strain>
    </source>
</reference>
<evidence type="ECO:0000313" key="2">
    <source>
        <dbReference type="Proteomes" id="UP000805193"/>
    </source>
</evidence>
<sequence>MAADESFAEFVHLVLSAEDILYDDAGDSQSRHPLGHFSERDFLVRYRFTKATIANMLLSLPLEESARVHGLPSSPMLQLLVALSFYGAGTFHVVTGNIVNMPQLTPVFRLLAWTLFNCSVKFPDGAENSNVFVPGSQA</sequence>
<dbReference type="EMBL" id="JABSTQ010009170">
    <property type="protein sequence ID" value="KAG0432174.1"/>
    <property type="molecule type" value="Genomic_DNA"/>
</dbReference>
<gene>
    <name evidence="1" type="ORF">HPB47_021096</name>
</gene>
<evidence type="ECO:0000313" key="1">
    <source>
        <dbReference type="EMBL" id="KAG0432174.1"/>
    </source>
</evidence>
<organism evidence="1 2">
    <name type="scientific">Ixodes persulcatus</name>
    <name type="common">Taiga tick</name>
    <dbReference type="NCBI Taxonomy" id="34615"/>
    <lineage>
        <taxon>Eukaryota</taxon>
        <taxon>Metazoa</taxon>
        <taxon>Ecdysozoa</taxon>
        <taxon>Arthropoda</taxon>
        <taxon>Chelicerata</taxon>
        <taxon>Arachnida</taxon>
        <taxon>Acari</taxon>
        <taxon>Parasitiformes</taxon>
        <taxon>Ixodida</taxon>
        <taxon>Ixodoidea</taxon>
        <taxon>Ixodidae</taxon>
        <taxon>Ixodinae</taxon>
        <taxon>Ixodes</taxon>
    </lineage>
</organism>
<name>A0AC60QFI9_IXOPE</name>
<dbReference type="Proteomes" id="UP000805193">
    <property type="component" value="Unassembled WGS sequence"/>
</dbReference>
<accession>A0AC60QFI9</accession>